<protein>
    <submittedName>
        <fullName evidence="1">Uncharacterized protein</fullName>
    </submittedName>
</protein>
<gene>
    <name evidence="1" type="ORF">DFH08DRAFT_619307</name>
</gene>
<evidence type="ECO:0000313" key="2">
    <source>
        <dbReference type="Proteomes" id="UP001218218"/>
    </source>
</evidence>
<feature type="non-terminal residue" evidence="1">
    <location>
        <position position="74"/>
    </location>
</feature>
<proteinExistence type="predicted"/>
<sequence>LVVCKDWLRVATSLLYNVVVLGLKSSRNALQDVLSKQNYFGRSVQKLRIEAGYVLAMHKILKSTPNLTHLFLIL</sequence>
<reference evidence="1" key="1">
    <citation type="submission" date="2023-03" db="EMBL/GenBank/DDBJ databases">
        <title>Massive genome expansion in bonnet fungi (Mycena s.s.) driven by repeated elements and novel gene families across ecological guilds.</title>
        <authorList>
            <consortium name="Lawrence Berkeley National Laboratory"/>
            <person name="Harder C.B."/>
            <person name="Miyauchi S."/>
            <person name="Viragh M."/>
            <person name="Kuo A."/>
            <person name="Thoen E."/>
            <person name="Andreopoulos B."/>
            <person name="Lu D."/>
            <person name="Skrede I."/>
            <person name="Drula E."/>
            <person name="Henrissat B."/>
            <person name="Morin E."/>
            <person name="Kohler A."/>
            <person name="Barry K."/>
            <person name="LaButti K."/>
            <person name="Morin E."/>
            <person name="Salamov A."/>
            <person name="Lipzen A."/>
            <person name="Mereny Z."/>
            <person name="Hegedus B."/>
            <person name="Baldrian P."/>
            <person name="Stursova M."/>
            <person name="Weitz H."/>
            <person name="Taylor A."/>
            <person name="Grigoriev I.V."/>
            <person name="Nagy L.G."/>
            <person name="Martin F."/>
            <person name="Kauserud H."/>
        </authorList>
    </citation>
    <scope>NUCLEOTIDE SEQUENCE</scope>
    <source>
        <strain evidence="1">CBHHK002</strain>
    </source>
</reference>
<dbReference type="Proteomes" id="UP001218218">
    <property type="component" value="Unassembled WGS sequence"/>
</dbReference>
<organism evidence="1 2">
    <name type="scientific">Mycena albidolilacea</name>
    <dbReference type="NCBI Taxonomy" id="1033008"/>
    <lineage>
        <taxon>Eukaryota</taxon>
        <taxon>Fungi</taxon>
        <taxon>Dikarya</taxon>
        <taxon>Basidiomycota</taxon>
        <taxon>Agaricomycotina</taxon>
        <taxon>Agaricomycetes</taxon>
        <taxon>Agaricomycetidae</taxon>
        <taxon>Agaricales</taxon>
        <taxon>Marasmiineae</taxon>
        <taxon>Mycenaceae</taxon>
        <taxon>Mycena</taxon>
    </lineage>
</organism>
<accession>A0AAD7ABB3</accession>
<evidence type="ECO:0000313" key="1">
    <source>
        <dbReference type="EMBL" id="KAJ7354113.1"/>
    </source>
</evidence>
<dbReference type="EMBL" id="JARIHO010000010">
    <property type="protein sequence ID" value="KAJ7354113.1"/>
    <property type="molecule type" value="Genomic_DNA"/>
</dbReference>
<comment type="caution">
    <text evidence="1">The sequence shown here is derived from an EMBL/GenBank/DDBJ whole genome shotgun (WGS) entry which is preliminary data.</text>
</comment>
<dbReference type="AlphaFoldDB" id="A0AAD7ABB3"/>
<keyword evidence="2" id="KW-1185">Reference proteome</keyword>
<name>A0AAD7ABB3_9AGAR</name>
<feature type="non-terminal residue" evidence="1">
    <location>
        <position position="1"/>
    </location>
</feature>